<feature type="compositionally biased region" description="Low complexity" evidence="1">
    <location>
        <begin position="160"/>
        <end position="174"/>
    </location>
</feature>
<feature type="region of interest" description="Disordered" evidence="1">
    <location>
        <begin position="196"/>
        <end position="218"/>
    </location>
</feature>
<proteinExistence type="predicted"/>
<feature type="region of interest" description="Disordered" evidence="1">
    <location>
        <begin position="1"/>
        <end position="42"/>
    </location>
</feature>
<evidence type="ECO:0000313" key="2">
    <source>
        <dbReference type="EMBL" id="KAG2444402.1"/>
    </source>
</evidence>
<protein>
    <recommendedName>
        <fullName evidence="4">START domain-containing protein</fullName>
    </recommendedName>
</protein>
<evidence type="ECO:0000256" key="1">
    <source>
        <dbReference type="SAM" id="MobiDB-lite"/>
    </source>
</evidence>
<gene>
    <name evidence="2" type="ORF">HXX76_001155</name>
</gene>
<dbReference type="Proteomes" id="UP000650467">
    <property type="component" value="Unassembled WGS sequence"/>
</dbReference>
<reference evidence="2" key="1">
    <citation type="journal article" date="2020" name="bioRxiv">
        <title>Comparative genomics of Chlamydomonas.</title>
        <authorList>
            <person name="Craig R.J."/>
            <person name="Hasan A.R."/>
            <person name="Ness R.W."/>
            <person name="Keightley P.D."/>
        </authorList>
    </citation>
    <scope>NUCLEOTIDE SEQUENCE</scope>
    <source>
        <strain evidence="2">SAG 7.73</strain>
    </source>
</reference>
<dbReference type="Gene3D" id="3.30.530.20">
    <property type="match status" value="1"/>
</dbReference>
<sequence length="603" mass="62054">MPATSGDVANWFRSLRGKSRQKAPAGTDAAGRSEVPAARASVDVPGLKASVHALIAKFDRLRLGRRQRGRDAEHAAAAASDAAAGAAGAAAARPPQDGDDLAGVEGDGASVSSASTAFYSAAELVLEDAEAVTDPHADWADGLVVRTHSAGSLLPSGLTSAASHSRGSRAALLRPSASGRRRDGSLVLAPLAGTGADAAGGAGPAPSITARRGLHPPSKLNALLSSREHGQHGISKRVPAPRLAPEVSSHAAPVPAALASAMVASSGAAVAPEVVAVPAATGAVALVAEAEAAAAAASAVAAASLDDALVQAADLYLVQGRPGPAYQALSRYCKDAGVPDASLAPDLGQRGLPDMDSLAQVVSDLGTGLADLQSDAGWQVVRDSDFKLMYKQGGKLHCFRARCTLDAPTEQITTVIREIDMMPTWNSYCTMSEVLRVRCMIDVAAYIAVWMPWPFEAVGLLVAASGADMYDEAGCLAIAFSTPVNDDPTLPLPAAAAKHRKMRVLRPSCLSLRPLPAKVPGGPQRTEAAVEMYVDPGISVPAFIISFVLKVLSPFVFGAVQKLLASAFKAADGPLPSRMRQRPELYGLVQRRTEAYLAHDGAS</sequence>
<dbReference type="OrthoDB" id="539925at2759"/>
<dbReference type="InterPro" id="IPR023393">
    <property type="entry name" value="START-like_dom_sf"/>
</dbReference>
<comment type="caution">
    <text evidence="2">The sequence shown here is derived from an EMBL/GenBank/DDBJ whole genome shotgun (WGS) entry which is preliminary data.</text>
</comment>
<dbReference type="SUPFAM" id="SSF55961">
    <property type="entry name" value="Bet v1-like"/>
    <property type="match status" value="1"/>
</dbReference>
<keyword evidence="3" id="KW-1185">Reference proteome</keyword>
<organism evidence="2 3">
    <name type="scientific">Chlamydomonas incerta</name>
    <dbReference type="NCBI Taxonomy" id="51695"/>
    <lineage>
        <taxon>Eukaryota</taxon>
        <taxon>Viridiplantae</taxon>
        <taxon>Chlorophyta</taxon>
        <taxon>core chlorophytes</taxon>
        <taxon>Chlorophyceae</taxon>
        <taxon>CS clade</taxon>
        <taxon>Chlamydomonadales</taxon>
        <taxon>Chlamydomonadaceae</taxon>
        <taxon>Chlamydomonas</taxon>
    </lineage>
</organism>
<name>A0A835WBR4_CHLIN</name>
<dbReference type="EMBL" id="JAEHOC010000002">
    <property type="protein sequence ID" value="KAG2444402.1"/>
    <property type="molecule type" value="Genomic_DNA"/>
</dbReference>
<evidence type="ECO:0000313" key="3">
    <source>
        <dbReference type="Proteomes" id="UP000650467"/>
    </source>
</evidence>
<feature type="region of interest" description="Disordered" evidence="1">
    <location>
        <begin position="157"/>
        <end position="179"/>
    </location>
</feature>
<accession>A0A835WBR4</accession>
<dbReference type="AlphaFoldDB" id="A0A835WBR4"/>
<feature type="region of interest" description="Disordered" evidence="1">
    <location>
        <begin position="87"/>
        <end position="107"/>
    </location>
</feature>
<evidence type="ECO:0008006" key="4">
    <source>
        <dbReference type="Google" id="ProtNLM"/>
    </source>
</evidence>